<keyword evidence="8" id="KW-0873">Pyrrolidone carboxylic acid</keyword>
<evidence type="ECO:0000256" key="6">
    <source>
        <dbReference type="ARBA" id="ARBA00023018"/>
    </source>
</evidence>
<reference evidence="19" key="3">
    <citation type="submission" date="2025-09" db="UniProtKB">
        <authorList>
            <consortium name="Ensembl"/>
        </authorList>
    </citation>
    <scope>IDENTIFICATION</scope>
</reference>
<reference evidence="19" key="2">
    <citation type="submission" date="2025-08" db="UniProtKB">
        <authorList>
            <consortium name="Ensembl"/>
        </authorList>
    </citation>
    <scope>IDENTIFICATION</scope>
</reference>
<evidence type="ECO:0000256" key="1">
    <source>
        <dbReference type="ARBA" id="ARBA00004427"/>
    </source>
</evidence>
<keyword evidence="5" id="KW-0256">Endoplasmic reticulum</keyword>
<dbReference type="GO" id="GO:0042755">
    <property type="term" value="P:eating behavior"/>
    <property type="evidence" value="ECO:0007669"/>
    <property type="project" value="TreeGrafter"/>
</dbReference>
<dbReference type="GO" id="GO:0048471">
    <property type="term" value="C:perinuclear region of cytoplasm"/>
    <property type="evidence" value="ECO:0007669"/>
    <property type="project" value="TreeGrafter"/>
</dbReference>
<keyword evidence="10" id="KW-0968">Cytoplasmic vesicle</keyword>
<dbReference type="Ensembl" id="ENSSORT00005042271.1">
    <property type="protein sequence ID" value="ENSSORP00005041209.1"/>
    <property type="gene ID" value="ENSSORG00005019195.1"/>
</dbReference>
<keyword evidence="6" id="KW-0770">Synapse</keyword>
<dbReference type="GO" id="GO:0005184">
    <property type="term" value="F:neuropeptide hormone activity"/>
    <property type="evidence" value="ECO:0007669"/>
    <property type="project" value="TreeGrafter"/>
</dbReference>
<dbReference type="AlphaFoldDB" id="A0A673BIX9"/>
<dbReference type="GO" id="GO:0051971">
    <property type="term" value="P:positive regulation of transmission of nerve impulse"/>
    <property type="evidence" value="ECO:0007669"/>
    <property type="project" value="TreeGrafter"/>
</dbReference>
<evidence type="ECO:0000256" key="8">
    <source>
        <dbReference type="ARBA" id="ARBA00023283"/>
    </source>
</evidence>
<protein>
    <recommendedName>
        <fullName evidence="12">Hypocretin neuropeptide precursor</fullName>
    </recommendedName>
    <alternativeName>
        <fullName evidence="16">Hypocretin</fullName>
    </alternativeName>
    <alternativeName>
        <fullName evidence="13">Orexin precursor</fullName>
    </alternativeName>
    <alternativeName>
        <fullName evidence="15">Prepro-orexin</fullName>
    </alternativeName>
    <alternativeName>
        <fullName evidence="14">Preprohypocretin</fullName>
    </alternativeName>
</protein>
<comment type="function">
    <text evidence="18">Binds to orexin receptor HCRTR2/OX2R only. Stimulates food intake. Modulates pituitary luteinizing hormone secretion in an ovarian steroid-dependent manner.</text>
</comment>
<dbReference type="InterPro" id="IPR001704">
    <property type="entry name" value="Orexin"/>
</dbReference>
<evidence type="ECO:0000256" key="3">
    <source>
        <dbReference type="ARBA" id="ARBA00009198"/>
    </source>
</evidence>
<dbReference type="GO" id="GO:0031772">
    <property type="term" value="F:type 2 orexin receptor binding"/>
    <property type="evidence" value="ECO:0007669"/>
    <property type="project" value="TreeGrafter"/>
</dbReference>
<comment type="subcellular location">
    <subcellularLocation>
        <location evidence="2">Cytoplasmic vesicle</location>
    </subcellularLocation>
    <subcellularLocation>
        <location evidence="1">Rough endoplasmic reticulum</location>
    </subcellularLocation>
    <subcellularLocation>
        <location evidence="11">Synapse</location>
    </subcellularLocation>
</comment>
<dbReference type="GO" id="GO:0007218">
    <property type="term" value="P:neuropeptide signaling pathway"/>
    <property type="evidence" value="ECO:0007669"/>
    <property type="project" value="UniProtKB-KW"/>
</dbReference>
<evidence type="ECO:0000256" key="16">
    <source>
        <dbReference type="ARBA" id="ARBA00034371"/>
    </source>
</evidence>
<proteinExistence type="inferred from homology"/>
<organism evidence="19 20">
    <name type="scientific">Sphaeramia orbicularis</name>
    <name type="common">orbiculate cardinalfish</name>
    <dbReference type="NCBI Taxonomy" id="375764"/>
    <lineage>
        <taxon>Eukaryota</taxon>
        <taxon>Metazoa</taxon>
        <taxon>Chordata</taxon>
        <taxon>Craniata</taxon>
        <taxon>Vertebrata</taxon>
        <taxon>Euteleostomi</taxon>
        <taxon>Actinopterygii</taxon>
        <taxon>Neopterygii</taxon>
        <taxon>Teleostei</taxon>
        <taxon>Neoteleostei</taxon>
        <taxon>Acanthomorphata</taxon>
        <taxon>Gobiaria</taxon>
        <taxon>Kurtiformes</taxon>
        <taxon>Apogonoidei</taxon>
        <taxon>Apogonidae</taxon>
        <taxon>Apogoninae</taxon>
        <taxon>Sphaeramia</taxon>
    </lineage>
</organism>
<dbReference type="GO" id="GO:0031410">
    <property type="term" value="C:cytoplasmic vesicle"/>
    <property type="evidence" value="ECO:0007669"/>
    <property type="project" value="UniProtKB-SubCell"/>
</dbReference>
<dbReference type="GO" id="GO:0001659">
    <property type="term" value="P:temperature homeostasis"/>
    <property type="evidence" value="ECO:0007669"/>
    <property type="project" value="TreeGrafter"/>
</dbReference>
<name>A0A673BIX9_9TELE</name>
<dbReference type="GO" id="GO:0046928">
    <property type="term" value="P:regulation of neurotransmitter secretion"/>
    <property type="evidence" value="ECO:0007669"/>
    <property type="project" value="TreeGrafter"/>
</dbReference>
<dbReference type="GO" id="GO:0030431">
    <property type="term" value="P:sleep"/>
    <property type="evidence" value="ECO:0007669"/>
    <property type="project" value="TreeGrafter"/>
</dbReference>
<dbReference type="GO" id="GO:0045202">
    <property type="term" value="C:synapse"/>
    <property type="evidence" value="ECO:0007669"/>
    <property type="project" value="UniProtKB-SubCell"/>
</dbReference>
<reference evidence="19" key="1">
    <citation type="submission" date="2019-06" db="EMBL/GenBank/DDBJ databases">
        <authorList>
            <consortium name="Wellcome Sanger Institute Data Sharing"/>
        </authorList>
    </citation>
    <scope>NUCLEOTIDE SEQUENCE [LARGE SCALE GENOMIC DNA]</scope>
</reference>
<dbReference type="PANTHER" id="PTHR15173:SF2">
    <property type="entry name" value="HYPOCRETIN NEUROPEPTIDE PRECURSOR"/>
    <property type="match status" value="1"/>
</dbReference>
<evidence type="ECO:0000256" key="14">
    <source>
        <dbReference type="ARBA" id="ARBA00034354"/>
    </source>
</evidence>
<comment type="function">
    <text evidence="17">Binds to orexin receptors HCRTR1/OX1R and HCRTR2/OX2R with a high affinity. Stimulates food intake. Modulates pituitary luteinizing hormone secretion in an ovarian steroid-dependent manner.</text>
</comment>
<sequence length="105" mass="11980">QVVVYMICVYIYTCTHYIYIYIHILQSFMSEFLIFHGLMLWCCSQPSRGTLTGDAAAGILTLGKRLEDEHRLQSRLHQLLHGSKNQAESDWTMQAGNTITTSLPV</sequence>
<dbReference type="GO" id="GO:0031771">
    <property type="term" value="F:type 1 orexin receptor binding"/>
    <property type="evidence" value="ECO:0007669"/>
    <property type="project" value="TreeGrafter"/>
</dbReference>
<keyword evidence="7" id="KW-1015">Disulfide bond</keyword>
<evidence type="ECO:0000256" key="15">
    <source>
        <dbReference type="ARBA" id="ARBA00034367"/>
    </source>
</evidence>
<dbReference type="PANTHER" id="PTHR15173">
    <property type="entry name" value="OREXIN"/>
    <property type="match status" value="1"/>
</dbReference>
<dbReference type="GO" id="GO:0042594">
    <property type="term" value="P:response to starvation"/>
    <property type="evidence" value="ECO:0007669"/>
    <property type="project" value="TreeGrafter"/>
</dbReference>
<evidence type="ECO:0000313" key="20">
    <source>
        <dbReference type="Proteomes" id="UP000472271"/>
    </source>
</evidence>
<dbReference type="GO" id="GO:0005791">
    <property type="term" value="C:rough endoplasmic reticulum"/>
    <property type="evidence" value="ECO:0007669"/>
    <property type="project" value="UniProtKB-SubCell"/>
</dbReference>
<evidence type="ECO:0000256" key="9">
    <source>
        <dbReference type="ARBA" id="ARBA00023320"/>
    </source>
</evidence>
<keyword evidence="4" id="KW-0027">Amidation</keyword>
<dbReference type="Pfam" id="PF02072">
    <property type="entry name" value="Orexin"/>
    <property type="match status" value="1"/>
</dbReference>
<evidence type="ECO:0000256" key="13">
    <source>
        <dbReference type="ARBA" id="ARBA00034351"/>
    </source>
</evidence>
<evidence type="ECO:0000313" key="19">
    <source>
        <dbReference type="Ensembl" id="ENSSORP00005041209.1"/>
    </source>
</evidence>
<comment type="similarity">
    <text evidence="3">Belongs to the orexin family.</text>
</comment>
<evidence type="ECO:0000256" key="17">
    <source>
        <dbReference type="ARBA" id="ARBA00045659"/>
    </source>
</evidence>
<evidence type="ECO:0000256" key="18">
    <source>
        <dbReference type="ARBA" id="ARBA00046224"/>
    </source>
</evidence>
<evidence type="ECO:0000256" key="5">
    <source>
        <dbReference type="ARBA" id="ARBA00022824"/>
    </source>
</evidence>
<keyword evidence="20" id="KW-1185">Reference proteome</keyword>
<evidence type="ECO:0000256" key="11">
    <source>
        <dbReference type="ARBA" id="ARBA00034103"/>
    </source>
</evidence>
<accession>A0A673BIX9</accession>
<evidence type="ECO:0000256" key="12">
    <source>
        <dbReference type="ARBA" id="ARBA00034336"/>
    </source>
</evidence>
<dbReference type="Proteomes" id="UP000472271">
    <property type="component" value="Chromosome 8"/>
</dbReference>
<keyword evidence="9" id="KW-0527">Neuropeptide</keyword>
<evidence type="ECO:0000256" key="4">
    <source>
        <dbReference type="ARBA" id="ARBA00022815"/>
    </source>
</evidence>
<evidence type="ECO:0000256" key="10">
    <source>
        <dbReference type="ARBA" id="ARBA00023329"/>
    </source>
</evidence>
<evidence type="ECO:0000256" key="7">
    <source>
        <dbReference type="ARBA" id="ARBA00023157"/>
    </source>
</evidence>
<evidence type="ECO:0000256" key="2">
    <source>
        <dbReference type="ARBA" id="ARBA00004541"/>
    </source>
</evidence>